<comment type="similarity">
    <text evidence="7">Belongs to the binding-protein-dependent transport system permease family.</text>
</comment>
<dbReference type="GO" id="GO:0005886">
    <property type="term" value="C:plasma membrane"/>
    <property type="evidence" value="ECO:0007669"/>
    <property type="project" value="UniProtKB-SubCell"/>
</dbReference>
<evidence type="ECO:0000256" key="3">
    <source>
        <dbReference type="ARBA" id="ARBA00022475"/>
    </source>
</evidence>
<evidence type="ECO:0000256" key="1">
    <source>
        <dbReference type="ARBA" id="ARBA00004651"/>
    </source>
</evidence>
<feature type="domain" description="ABC transmembrane type-1" evidence="8">
    <location>
        <begin position="78"/>
        <end position="295"/>
    </location>
</feature>
<feature type="transmembrane region" description="Helical" evidence="7">
    <location>
        <begin position="274"/>
        <end position="295"/>
    </location>
</feature>
<dbReference type="Gene3D" id="1.10.3720.10">
    <property type="entry name" value="MetI-like"/>
    <property type="match status" value="1"/>
</dbReference>
<organism evidence="9 10">
    <name type="scientific">Eisenbergiella porci</name>
    <dbReference type="NCBI Taxonomy" id="2652274"/>
    <lineage>
        <taxon>Bacteria</taxon>
        <taxon>Bacillati</taxon>
        <taxon>Bacillota</taxon>
        <taxon>Clostridia</taxon>
        <taxon>Lachnospirales</taxon>
        <taxon>Lachnospiraceae</taxon>
        <taxon>Eisenbergiella</taxon>
    </lineage>
</organism>
<keyword evidence="2 7" id="KW-0813">Transport</keyword>
<dbReference type="PANTHER" id="PTHR30193">
    <property type="entry name" value="ABC TRANSPORTER PERMEASE PROTEIN"/>
    <property type="match status" value="1"/>
</dbReference>
<accession>A0A6N7VZV3</accession>
<keyword evidence="6 7" id="KW-0472">Membrane</keyword>
<evidence type="ECO:0000256" key="6">
    <source>
        <dbReference type="ARBA" id="ARBA00023136"/>
    </source>
</evidence>
<evidence type="ECO:0000313" key="9">
    <source>
        <dbReference type="EMBL" id="MSS88529.1"/>
    </source>
</evidence>
<dbReference type="EMBL" id="VUMI01000012">
    <property type="protein sequence ID" value="MSS88529.1"/>
    <property type="molecule type" value="Genomic_DNA"/>
</dbReference>
<feature type="transmembrane region" description="Helical" evidence="7">
    <location>
        <begin position="114"/>
        <end position="138"/>
    </location>
</feature>
<sequence>MVSGKVRSTWKQIKNDKLLYLLLVPLMVWYIIFCYLPMGGLTLAFKNFRYDLGLWGSPWVGTEHFRAMFEDQAFWQALKNTLIFAAGKILFIFPIPILLSVILNEISSKKVTKFFQTVFTFPHFITWVVLSGILINFFGTSGVVNGLLGMAGIASISPLSTPAMFRPFIWLSALWKEIGWDSIIYLAAFSSIDPGLYEAASIDGANRFQKMIHISWPGIRGTVCIMLILAVGSLMTNGASFDQVFNLYSAPVYSVADTIDTYVYRGSFGMGMNFGYTTAIGFLKSIINIILITMANKIVTKSGEAGLF</sequence>
<dbReference type="Pfam" id="PF00528">
    <property type="entry name" value="BPD_transp_1"/>
    <property type="match status" value="1"/>
</dbReference>
<dbReference type="CDD" id="cd06261">
    <property type="entry name" value="TM_PBP2"/>
    <property type="match status" value="1"/>
</dbReference>
<reference evidence="9 10" key="1">
    <citation type="submission" date="2019-08" db="EMBL/GenBank/DDBJ databases">
        <title>In-depth cultivation of the pig gut microbiome towards novel bacterial diversity and tailored functional studies.</title>
        <authorList>
            <person name="Wylensek D."/>
            <person name="Hitch T.C.A."/>
            <person name="Clavel T."/>
        </authorList>
    </citation>
    <scope>NUCLEOTIDE SEQUENCE [LARGE SCALE GENOMIC DNA]</scope>
    <source>
        <strain evidence="9 10">WCA-389-WT-23B</strain>
    </source>
</reference>
<dbReference type="InterPro" id="IPR051393">
    <property type="entry name" value="ABC_transporter_permease"/>
</dbReference>
<keyword evidence="10" id="KW-1185">Reference proteome</keyword>
<gene>
    <name evidence="9" type="ORF">FYJ45_09535</name>
</gene>
<dbReference type="PROSITE" id="PS50928">
    <property type="entry name" value="ABC_TM1"/>
    <property type="match status" value="1"/>
</dbReference>
<comment type="subcellular location">
    <subcellularLocation>
        <location evidence="1 7">Cell membrane</location>
        <topology evidence="1 7">Multi-pass membrane protein</topology>
    </subcellularLocation>
</comment>
<feature type="transmembrane region" description="Helical" evidence="7">
    <location>
        <begin position="82"/>
        <end position="102"/>
    </location>
</feature>
<keyword evidence="5 7" id="KW-1133">Transmembrane helix</keyword>
<protein>
    <submittedName>
        <fullName evidence="9">Sugar ABC transporter permease</fullName>
    </submittedName>
</protein>
<proteinExistence type="inferred from homology"/>
<evidence type="ECO:0000256" key="4">
    <source>
        <dbReference type="ARBA" id="ARBA00022692"/>
    </source>
</evidence>
<dbReference type="PANTHER" id="PTHR30193:SF44">
    <property type="entry name" value="LACTOSE TRANSPORT SYSTEM PERMEASE PROTEIN LACF"/>
    <property type="match status" value="1"/>
</dbReference>
<name>A0A6N7VZV3_9FIRM</name>
<evidence type="ECO:0000313" key="10">
    <source>
        <dbReference type="Proteomes" id="UP000436047"/>
    </source>
</evidence>
<feature type="transmembrane region" description="Helical" evidence="7">
    <location>
        <begin position="144"/>
        <end position="165"/>
    </location>
</feature>
<dbReference type="SUPFAM" id="SSF161098">
    <property type="entry name" value="MetI-like"/>
    <property type="match status" value="1"/>
</dbReference>
<dbReference type="InterPro" id="IPR035906">
    <property type="entry name" value="MetI-like_sf"/>
</dbReference>
<feature type="transmembrane region" description="Helical" evidence="7">
    <location>
        <begin position="217"/>
        <end position="235"/>
    </location>
</feature>
<evidence type="ECO:0000256" key="5">
    <source>
        <dbReference type="ARBA" id="ARBA00022989"/>
    </source>
</evidence>
<dbReference type="AlphaFoldDB" id="A0A6N7VZV3"/>
<keyword evidence="4 7" id="KW-0812">Transmembrane</keyword>
<evidence type="ECO:0000256" key="2">
    <source>
        <dbReference type="ARBA" id="ARBA00022448"/>
    </source>
</evidence>
<keyword evidence="3" id="KW-1003">Cell membrane</keyword>
<feature type="transmembrane region" description="Helical" evidence="7">
    <location>
        <begin position="20"/>
        <end position="45"/>
    </location>
</feature>
<evidence type="ECO:0000259" key="8">
    <source>
        <dbReference type="PROSITE" id="PS50928"/>
    </source>
</evidence>
<dbReference type="GO" id="GO:0055085">
    <property type="term" value="P:transmembrane transport"/>
    <property type="evidence" value="ECO:0007669"/>
    <property type="project" value="InterPro"/>
</dbReference>
<dbReference type="InterPro" id="IPR000515">
    <property type="entry name" value="MetI-like"/>
</dbReference>
<evidence type="ECO:0000256" key="7">
    <source>
        <dbReference type="RuleBase" id="RU363032"/>
    </source>
</evidence>
<dbReference type="Proteomes" id="UP000436047">
    <property type="component" value="Unassembled WGS sequence"/>
</dbReference>
<comment type="caution">
    <text evidence="9">The sequence shown here is derived from an EMBL/GenBank/DDBJ whole genome shotgun (WGS) entry which is preliminary data.</text>
</comment>